<dbReference type="InterPro" id="IPR051849">
    <property type="entry name" value="GAG-degrading_sulfatase"/>
</dbReference>
<keyword evidence="3" id="KW-1185">Reference proteome</keyword>
<dbReference type="Proteomes" id="UP001162483">
    <property type="component" value="Unassembled WGS sequence"/>
</dbReference>
<dbReference type="EMBL" id="CATNWA010013859">
    <property type="protein sequence ID" value="CAI9565855.1"/>
    <property type="molecule type" value="Genomic_DNA"/>
</dbReference>
<dbReference type="Gene3D" id="3.40.720.10">
    <property type="entry name" value="Alkaline Phosphatase, subunit A"/>
    <property type="match status" value="1"/>
</dbReference>
<dbReference type="SUPFAM" id="SSF53649">
    <property type="entry name" value="Alkaline phosphatase-like"/>
    <property type="match status" value="1"/>
</dbReference>
<reference evidence="2" key="1">
    <citation type="submission" date="2023-05" db="EMBL/GenBank/DDBJ databases">
        <authorList>
            <person name="Stuckert A."/>
        </authorList>
    </citation>
    <scope>NUCLEOTIDE SEQUENCE</scope>
</reference>
<organism evidence="2 3">
    <name type="scientific">Staurois parvus</name>
    <dbReference type="NCBI Taxonomy" id="386267"/>
    <lineage>
        <taxon>Eukaryota</taxon>
        <taxon>Metazoa</taxon>
        <taxon>Chordata</taxon>
        <taxon>Craniata</taxon>
        <taxon>Vertebrata</taxon>
        <taxon>Euteleostomi</taxon>
        <taxon>Amphibia</taxon>
        <taxon>Batrachia</taxon>
        <taxon>Anura</taxon>
        <taxon>Neobatrachia</taxon>
        <taxon>Ranoidea</taxon>
        <taxon>Ranidae</taxon>
        <taxon>Staurois</taxon>
    </lineage>
</organism>
<dbReference type="PANTHER" id="PTHR46615">
    <property type="entry name" value="ARYLSULFATASE K"/>
    <property type="match status" value="1"/>
</dbReference>
<accession>A0ABN9D045</accession>
<proteinExistence type="predicted"/>
<feature type="domain" description="N-sulphoglucosamine sulphohydrolase C-terminal" evidence="1">
    <location>
        <begin position="2"/>
        <end position="133"/>
    </location>
</feature>
<dbReference type="PANTHER" id="PTHR46615:SF1">
    <property type="entry name" value="ARYLSULFATASE K"/>
    <property type="match status" value="1"/>
</dbReference>
<comment type="caution">
    <text evidence="2">The sequence shown here is derived from an EMBL/GenBank/DDBJ whole genome shotgun (WGS) entry which is preliminary data.</text>
</comment>
<evidence type="ECO:0000259" key="1">
    <source>
        <dbReference type="Pfam" id="PF16347"/>
    </source>
</evidence>
<gene>
    <name evidence="2" type="ORF">SPARVUS_LOCUS6228592</name>
</gene>
<dbReference type="InterPro" id="IPR017850">
    <property type="entry name" value="Alkaline_phosphatase_core_sf"/>
</dbReference>
<dbReference type="Pfam" id="PF16347">
    <property type="entry name" value="SGSH_C"/>
    <property type="match status" value="1"/>
</dbReference>
<name>A0ABN9D045_9NEOB</name>
<feature type="non-terminal residue" evidence="2">
    <location>
        <position position="133"/>
    </location>
</feature>
<evidence type="ECO:0000313" key="3">
    <source>
        <dbReference type="Proteomes" id="UP001162483"/>
    </source>
</evidence>
<sequence>MEHRQFYKMSMYEGSTHIPLLMMGPNIKPGTSISNIVSLVDLYPTMLEIAGLPVPRNISGYSLMPLLSATSQNEILSDLHPNWALSQFHGSDANASTYMLRDNSWKYIAYSDGDSVSPQLFDLSADPDELRNV</sequence>
<dbReference type="InterPro" id="IPR032506">
    <property type="entry name" value="SGSH_C"/>
</dbReference>
<protein>
    <recommendedName>
        <fullName evidence="1">N-sulphoglucosamine sulphohydrolase C-terminal domain-containing protein</fullName>
    </recommendedName>
</protein>
<evidence type="ECO:0000313" key="2">
    <source>
        <dbReference type="EMBL" id="CAI9565855.1"/>
    </source>
</evidence>